<keyword evidence="15" id="KW-0534">Nitrate assimilation</keyword>
<keyword evidence="9" id="KW-0001">2Fe-2S</keyword>
<dbReference type="UniPathway" id="UPA00653"/>
<evidence type="ECO:0000256" key="11">
    <source>
        <dbReference type="ARBA" id="ARBA00022827"/>
    </source>
</evidence>
<evidence type="ECO:0000256" key="12">
    <source>
        <dbReference type="ARBA" id="ARBA00023002"/>
    </source>
</evidence>
<dbReference type="FunFam" id="1.10.10.1100:FF:000002">
    <property type="entry name" value="Nitrite reductase large subunit"/>
    <property type="match status" value="1"/>
</dbReference>
<reference evidence="23" key="1">
    <citation type="journal article" date="2020" name="BMC Genomics">
        <title>Correction to: Identification and distribution of gene clusters required for synthesis of sphingolipid metabolism inhibitors in diverse species of the filamentous fungus Fusarium.</title>
        <authorList>
            <person name="Kim H.S."/>
            <person name="Lohmar J.M."/>
            <person name="Busman M."/>
            <person name="Brown D.W."/>
            <person name="Naumann T.A."/>
            <person name="Divon H.H."/>
            <person name="Lysoe E."/>
            <person name="Uhlig S."/>
            <person name="Proctor R.H."/>
        </authorList>
    </citation>
    <scope>NUCLEOTIDE SEQUENCE</scope>
    <source>
        <strain evidence="23">NRRL 22465</strain>
    </source>
</reference>
<dbReference type="GO" id="GO:0046872">
    <property type="term" value="F:metal ion binding"/>
    <property type="evidence" value="ECO:0007669"/>
    <property type="project" value="UniProtKB-KW"/>
</dbReference>
<dbReference type="Gene3D" id="2.102.10.10">
    <property type="entry name" value="Rieske [2Fe-2S] iron-sulphur domain"/>
    <property type="match status" value="1"/>
</dbReference>
<dbReference type="CDD" id="cd03529">
    <property type="entry name" value="Rieske_NirD"/>
    <property type="match status" value="1"/>
</dbReference>
<name>A0A8H4XL24_9HYPO</name>
<evidence type="ECO:0000256" key="19">
    <source>
        <dbReference type="ARBA" id="ARBA00066907"/>
    </source>
</evidence>
<sequence>MSETQKRVVVVGLGMVGIAFIEKLLKYDAKTREFAVTVLGEEPYLAYNRVGLTSFFEHRKIESLYMNPADWYKEAEGSLNCHINTKATSINAEEKTVACENGESYPYDILVLATGSDAILPRGLPGHDANGVFVYRTIDDLKKLILFADTKHGTNGVVVGGGLLGLEAAKAMLDLERFNRIRLLEKSTWVLSRQIDETAGLMVADQVSMLGVDLLLGKGVASIKTDEKNNLVGVVFEDGNEIDCSTLCFAVGVKPRDDLARASGLEVGPRGGIVVNDDLRTSMPDIYAIGECASWRGMTYGLISPGVEMAEILAFNLSQAKLHALRTFKTPDLSTKLKLLGVNVASFGDCFADRDGPRTLPPKFAKSLQNGDASSVKSVQALTYKDPFLNIYKKYIFTKDGKYLLGGMMIGDTSDYVKLVPMVKSMKELDVPPSELILGTKKDDGGDDLPDDTQICSCHNVTKGDIVKVVKDGTCKDIASVKKCTKAGTGCGGCVPLVTTIFNQTMASMGNEVKNHLCPHFSYSRVDLYNIIMVKRLKSLTEVMREVGNDKHSVGCELCKPAVASIMASLWNKHVMDKTTYGLQDTNDRFLGNIQRDGTYSVVPRVSGGEITPEKLVAIGEVARKYNLYTKITGGQRIDMFGAKKQDLLDIWGQLVAAGMESGHAYAKSLRTVKSCVGSTWCRFGLSDSVGMAIRLEERYKSVRAPHKIKGGVSGCVRECAEAQSKDFGLIATEKGFNIFVGGNGGAKPRHAELLAKDVPPAEVVTILDRYLMFYIRTADKLQRTARWVESLPGGLKYLQEVILEDKLGICASLEAQMKELVDSFFDEWAEAIRTPAIAAKFRQFNNTGETTSNMELESDRGQKRPAFWVGDAATDDFQGLKDQWSMTAWEPIIETSYFDGADELPNGISATIKRGDTQLAVWRIRGVYYATQQMCPHKRVFILSDGLVGQEPCDKSKSKPDGEQGKTASPWVSCPHHKRNFDLGNGSCKTDEKLSIATFSTEARGDGMLYLKLPPIEELDAALGTKKWMVKKGEAGVAPLAELDKRIKFVGLRGKKPGVNPITGTKMSTKPLELMAGANGCGGGAPEW</sequence>
<dbReference type="Gene3D" id="1.10.10.1100">
    <property type="entry name" value="BFD-like [2Fe-2S]-binding domain"/>
    <property type="match status" value="1"/>
</dbReference>
<keyword evidence="13" id="KW-0408">Iron</keyword>
<dbReference type="InterPro" id="IPR006066">
    <property type="entry name" value="NO2/SO3_Rdtase_FeS/sirohaem_BS"/>
</dbReference>
<dbReference type="PROSITE" id="PS51296">
    <property type="entry name" value="RIESKE"/>
    <property type="match status" value="1"/>
</dbReference>
<evidence type="ECO:0000256" key="18">
    <source>
        <dbReference type="ARBA" id="ARBA00051413"/>
    </source>
</evidence>
<keyword evidence="14" id="KW-0411">Iron-sulfur</keyword>
<dbReference type="InterPro" id="IPR036188">
    <property type="entry name" value="FAD/NAD-bd_sf"/>
</dbReference>
<feature type="compositionally biased region" description="Basic and acidic residues" evidence="21">
    <location>
        <begin position="953"/>
        <end position="965"/>
    </location>
</feature>
<evidence type="ECO:0000256" key="5">
    <source>
        <dbReference type="ARBA" id="ARBA00010429"/>
    </source>
</evidence>
<dbReference type="EC" id="1.7.1.4" evidence="19"/>
<comment type="catalytic activity">
    <reaction evidence="18">
        <text>NH4(+) + 3 NADP(+) + 2 H2O = nitrite + 3 NADPH + 5 H(+)</text>
        <dbReference type="Rhea" id="RHEA:24632"/>
        <dbReference type="ChEBI" id="CHEBI:15377"/>
        <dbReference type="ChEBI" id="CHEBI:15378"/>
        <dbReference type="ChEBI" id="CHEBI:16301"/>
        <dbReference type="ChEBI" id="CHEBI:28938"/>
        <dbReference type="ChEBI" id="CHEBI:57783"/>
        <dbReference type="ChEBI" id="CHEBI:58349"/>
        <dbReference type="EC" id="1.7.1.4"/>
    </reaction>
</comment>
<dbReference type="Pfam" id="PF03460">
    <property type="entry name" value="NIR_SIR_ferr"/>
    <property type="match status" value="1"/>
</dbReference>
<keyword evidence="10" id="KW-0479">Metal-binding</keyword>
<dbReference type="SUPFAM" id="SSF51905">
    <property type="entry name" value="FAD/NAD(P)-binding domain"/>
    <property type="match status" value="1"/>
</dbReference>
<comment type="caution">
    <text evidence="23">The sequence shown here is derived from an EMBL/GenBank/DDBJ whole genome shotgun (WGS) entry which is preliminary data.</text>
</comment>
<dbReference type="SUPFAM" id="SSF50022">
    <property type="entry name" value="ISP domain"/>
    <property type="match status" value="1"/>
</dbReference>
<evidence type="ECO:0000256" key="7">
    <source>
        <dbReference type="ARBA" id="ARBA00022617"/>
    </source>
</evidence>
<protein>
    <recommendedName>
        <fullName evidence="20">Nitrite reductase [NAD(P)H]</fullName>
        <ecNumber evidence="19">1.7.1.4</ecNumber>
    </recommendedName>
</protein>
<dbReference type="GO" id="GO:0051539">
    <property type="term" value="F:4 iron, 4 sulfur cluster binding"/>
    <property type="evidence" value="ECO:0007669"/>
    <property type="project" value="UniProtKB-KW"/>
</dbReference>
<keyword evidence="7" id="KW-0349">Heme</keyword>
<keyword evidence="11" id="KW-0274">FAD</keyword>
<evidence type="ECO:0000256" key="4">
    <source>
        <dbReference type="ARBA" id="ARBA00005096"/>
    </source>
</evidence>
<feature type="region of interest" description="Disordered" evidence="21">
    <location>
        <begin position="953"/>
        <end position="972"/>
    </location>
</feature>
<proteinExistence type="inferred from homology"/>
<evidence type="ECO:0000256" key="21">
    <source>
        <dbReference type="SAM" id="MobiDB-lite"/>
    </source>
</evidence>
<dbReference type="GO" id="GO:0015980">
    <property type="term" value="P:energy derivation by oxidation of organic compounds"/>
    <property type="evidence" value="ECO:0007669"/>
    <property type="project" value="UniProtKB-ARBA"/>
</dbReference>
<dbReference type="Pfam" id="PF04324">
    <property type="entry name" value="Fer2_BFD"/>
    <property type="match status" value="1"/>
</dbReference>
<keyword evidence="6" id="KW-0004">4Fe-4S</keyword>
<evidence type="ECO:0000256" key="9">
    <source>
        <dbReference type="ARBA" id="ARBA00022714"/>
    </source>
</evidence>
<dbReference type="SUPFAM" id="SSF55124">
    <property type="entry name" value="Nitrite/Sulfite reductase N-terminal domain-like"/>
    <property type="match status" value="1"/>
</dbReference>
<comment type="cofactor">
    <cofactor evidence="1">
        <name>siroheme</name>
        <dbReference type="ChEBI" id="CHEBI:60052"/>
    </cofactor>
</comment>
<dbReference type="InterPro" id="IPR006067">
    <property type="entry name" value="NO2/SO3_Rdtase_4Fe4S_dom"/>
</dbReference>
<organism evidence="23 24">
    <name type="scientific">Fusarium zealandicum</name>
    <dbReference type="NCBI Taxonomy" id="1053134"/>
    <lineage>
        <taxon>Eukaryota</taxon>
        <taxon>Fungi</taxon>
        <taxon>Dikarya</taxon>
        <taxon>Ascomycota</taxon>
        <taxon>Pezizomycotina</taxon>
        <taxon>Sordariomycetes</taxon>
        <taxon>Hypocreomycetidae</taxon>
        <taxon>Hypocreales</taxon>
        <taxon>Nectriaceae</taxon>
        <taxon>Fusarium</taxon>
        <taxon>Fusarium staphyleae species complex</taxon>
    </lineage>
</organism>
<dbReference type="GO" id="GO:0042128">
    <property type="term" value="P:nitrate assimilation"/>
    <property type="evidence" value="ECO:0007669"/>
    <property type="project" value="UniProtKB-UniPathway"/>
</dbReference>
<dbReference type="GO" id="GO:0020037">
    <property type="term" value="F:heme binding"/>
    <property type="evidence" value="ECO:0007669"/>
    <property type="project" value="InterPro"/>
</dbReference>
<evidence type="ECO:0000256" key="13">
    <source>
        <dbReference type="ARBA" id="ARBA00023004"/>
    </source>
</evidence>
<evidence type="ECO:0000313" key="24">
    <source>
        <dbReference type="Proteomes" id="UP000635477"/>
    </source>
</evidence>
<comment type="similarity">
    <text evidence="5">Belongs to the nitrite and sulfite reductase 4Fe-4S domain family.</text>
</comment>
<dbReference type="Gene3D" id="3.30.413.10">
    <property type="entry name" value="Sulfite Reductase Hemoprotein, domain 1"/>
    <property type="match status" value="1"/>
</dbReference>
<dbReference type="PANTHER" id="PTHR43809">
    <property type="entry name" value="NITRITE REDUCTASE (NADH) LARGE SUBUNIT"/>
    <property type="match status" value="1"/>
</dbReference>
<dbReference type="InterPro" id="IPR041854">
    <property type="entry name" value="BFD-like_2Fe2S-bd_dom_sf"/>
</dbReference>
<dbReference type="InterPro" id="IPR012748">
    <property type="entry name" value="Rieske-like_NirD"/>
</dbReference>
<dbReference type="InterPro" id="IPR023753">
    <property type="entry name" value="FAD/NAD-binding_dom"/>
</dbReference>
<dbReference type="Gene3D" id="3.50.50.60">
    <property type="entry name" value="FAD/NAD(P)-binding domain"/>
    <property type="match status" value="2"/>
</dbReference>
<dbReference type="PANTHER" id="PTHR43809:SF1">
    <property type="entry name" value="NITRITE REDUCTASE (NADH) LARGE SUBUNIT"/>
    <property type="match status" value="1"/>
</dbReference>
<dbReference type="InterPro" id="IPR005117">
    <property type="entry name" value="NiRdtase/SiRdtase_haem-b_fer"/>
</dbReference>
<keyword evidence="12" id="KW-0560">Oxidoreductase</keyword>
<comment type="cofactor">
    <cofactor evidence="2">
        <name>[4Fe-4S] cluster</name>
        <dbReference type="ChEBI" id="CHEBI:49883"/>
    </cofactor>
</comment>
<dbReference type="SUPFAM" id="SSF56014">
    <property type="entry name" value="Nitrite and sulphite reductase 4Fe-4S domain-like"/>
    <property type="match status" value="1"/>
</dbReference>
<comment type="catalytic activity">
    <reaction evidence="17">
        <text>NH4(+) + 3 NAD(+) + 2 H2O = nitrite + 3 NADH + 5 H(+)</text>
        <dbReference type="Rhea" id="RHEA:24628"/>
        <dbReference type="ChEBI" id="CHEBI:15377"/>
        <dbReference type="ChEBI" id="CHEBI:15378"/>
        <dbReference type="ChEBI" id="CHEBI:16301"/>
        <dbReference type="ChEBI" id="CHEBI:28938"/>
        <dbReference type="ChEBI" id="CHEBI:57540"/>
        <dbReference type="ChEBI" id="CHEBI:57945"/>
        <dbReference type="EC" id="1.7.1.4"/>
    </reaction>
</comment>
<dbReference type="GO" id="GO:0008942">
    <property type="term" value="F:nitrite reductase [NAD(P)H] activity"/>
    <property type="evidence" value="ECO:0007669"/>
    <property type="project" value="UniProtKB-EC"/>
</dbReference>
<dbReference type="PRINTS" id="PR00368">
    <property type="entry name" value="FADPNR"/>
</dbReference>
<dbReference type="FunFam" id="3.30.413.10:FF:000007">
    <property type="entry name" value="Nitrite reductase [NAD(P)H] large subunit"/>
    <property type="match status" value="1"/>
</dbReference>
<dbReference type="InterPro" id="IPR045854">
    <property type="entry name" value="NO2/SO3_Rdtase_4Fe4S_sf"/>
</dbReference>
<evidence type="ECO:0000256" key="10">
    <source>
        <dbReference type="ARBA" id="ARBA00022723"/>
    </source>
</evidence>
<evidence type="ECO:0000313" key="23">
    <source>
        <dbReference type="EMBL" id="KAF4979669.1"/>
    </source>
</evidence>
<dbReference type="CDD" id="cd19944">
    <property type="entry name" value="NirB_Fer2_BFD-like_2"/>
    <property type="match status" value="1"/>
</dbReference>
<keyword evidence="8" id="KW-0285">Flavoprotein</keyword>
<dbReference type="EMBL" id="JABEYC010000284">
    <property type="protein sequence ID" value="KAF4979669.1"/>
    <property type="molecule type" value="Genomic_DNA"/>
</dbReference>
<dbReference type="GO" id="GO:0051537">
    <property type="term" value="F:2 iron, 2 sulfur cluster binding"/>
    <property type="evidence" value="ECO:0007669"/>
    <property type="project" value="UniProtKB-KW"/>
</dbReference>
<comment type="cofactor">
    <cofactor evidence="3">
        <name>FAD</name>
        <dbReference type="ChEBI" id="CHEBI:57692"/>
    </cofactor>
</comment>
<comment type="cofactor">
    <cofactor evidence="16">
        <name>[2Fe-2S] cluster</name>
        <dbReference type="ChEBI" id="CHEBI:190135"/>
    </cofactor>
</comment>
<gene>
    <name evidence="23" type="ORF">FZEAL_4160</name>
</gene>
<dbReference type="NCBIfam" id="NF011565">
    <property type="entry name" value="PRK14989.1"/>
    <property type="match status" value="1"/>
</dbReference>
<reference evidence="23" key="2">
    <citation type="submission" date="2020-05" db="EMBL/GenBank/DDBJ databases">
        <authorList>
            <person name="Kim H.-S."/>
            <person name="Proctor R.H."/>
            <person name="Brown D.W."/>
        </authorList>
    </citation>
    <scope>NUCLEOTIDE SEQUENCE</scope>
    <source>
        <strain evidence="23">NRRL 22465</strain>
    </source>
</reference>
<evidence type="ECO:0000256" key="20">
    <source>
        <dbReference type="ARBA" id="ARBA00070300"/>
    </source>
</evidence>
<dbReference type="PRINTS" id="PR00397">
    <property type="entry name" value="SIROHAEM"/>
</dbReference>
<keyword evidence="24" id="KW-1185">Reference proteome</keyword>
<evidence type="ECO:0000259" key="22">
    <source>
        <dbReference type="PROSITE" id="PS51296"/>
    </source>
</evidence>
<dbReference type="Pfam" id="PF00355">
    <property type="entry name" value="Rieske"/>
    <property type="match status" value="1"/>
</dbReference>
<dbReference type="OrthoDB" id="432169at2759"/>
<evidence type="ECO:0000256" key="8">
    <source>
        <dbReference type="ARBA" id="ARBA00022630"/>
    </source>
</evidence>
<dbReference type="Pfam" id="PF01077">
    <property type="entry name" value="NIR_SIR"/>
    <property type="match status" value="1"/>
</dbReference>
<dbReference type="InterPro" id="IPR036136">
    <property type="entry name" value="Nit/Sulf_reduc_fer-like_dom_sf"/>
</dbReference>
<evidence type="ECO:0000256" key="2">
    <source>
        <dbReference type="ARBA" id="ARBA00001966"/>
    </source>
</evidence>
<dbReference type="AlphaFoldDB" id="A0A8H4XL24"/>
<dbReference type="Proteomes" id="UP000635477">
    <property type="component" value="Unassembled WGS sequence"/>
</dbReference>
<evidence type="ECO:0000256" key="16">
    <source>
        <dbReference type="ARBA" id="ARBA00034078"/>
    </source>
</evidence>
<dbReference type="InterPro" id="IPR036922">
    <property type="entry name" value="Rieske_2Fe-2S_sf"/>
</dbReference>
<accession>A0A8H4XL24</accession>
<evidence type="ECO:0000256" key="15">
    <source>
        <dbReference type="ARBA" id="ARBA00023063"/>
    </source>
</evidence>
<feature type="domain" description="Rieske" evidence="22">
    <location>
        <begin position="897"/>
        <end position="1011"/>
    </location>
</feature>
<dbReference type="InterPro" id="IPR007419">
    <property type="entry name" value="BFD-like_2Fe2S-bd_dom"/>
</dbReference>
<evidence type="ECO:0000256" key="17">
    <source>
        <dbReference type="ARBA" id="ARBA00050114"/>
    </source>
</evidence>
<dbReference type="NCBIfam" id="TIGR02378">
    <property type="entry name" value="nirD_assim_sml"/>
    <property type="match status" value="1"/>
</dbReference>
<evidence type="ECO:0000256" key="3">
    <source>
        <dbReference type="ARBA" id="ARBA00001974"/>
    </source>
</evidence>
<evidence type="ECO:0000256" key="14">
    <source>
        <dbReference type="ARBA" id="ARBA00023014"/>
    </source>
</evidence>
<dbReference type="InterPro" id="IPR052034">
    <property type="entry name" value="NasD-like"/>
</dbReference>
<evidence type="ECO:0000256" key="6">
    <source>
        <dbReference type="ARBA" id="ARBA00022485"/>
    </source>
</evidence>
<dbReference type="PROSITE" id="PS00365">
    <property type="entry name" value="NIR_SIR"/>
    <property type="match status" value="1"/>
</dbReference>
<comment type="pathway">
    <text evidence="4">Nitrogen metabolism; nitrate reduction (assimilation).</text>
</comment>
<dbReference type="Pfam" id="PF07992">
    <property type="entry name" value="Pyr_redox_2"/>
    <property type="match status" value="1"/>
</dbReference>
<evidence type="ECO:0000256" key="1">
    <source>
        <dbReference type="ARBA" id="ARBA00001929"/>
    </source>
</evidence>
<dbReference type="InterPro" id="IPR017941">
    <property type="entry name" value="Rieske_2Fe-2S"/>
</dbReference>